<keyword evidence="4" id="KW-1185">Reference proteome</keyword>
<gene>
    <name evidence="3" type="ORF">E4635_05945</name>
</gene>
<feature type="signal peptide" evidence="2">
    <location>
        <begin position="1"/>
        <end position="22"/>
    </location>
</feature>
<evidence type="ECO:0000313" key="4">
    <source>
        <dbReference type="Proteomes" id="UP000297407"/>
    </source>
</evidence>
<name>A0A4Z0LA01_9FLAO</name>
<evidence type="ECO:0000256" key="1">
    <source>
        <dbReference type="ARBA" id="ARBA00022729"/>
    </source>
</evidence>
<dbReference type="InterPro" id="IPR026444">
    <property type="entry name" value="Secre_tail"/>
</dbReference>
<dbReference type="Proteomes" id="UP000297407">
    <property type="component" value="Unassembled WGS sequence"/>
</dbReference>
<dbReference type="OrthoDB" id="1349400at2"/>
<evidence type="ECO:0000256" key="2">
    <source>
        <dbReference type="SAM" id="SignalP"/>
    </source>
</evidence>
<dbReference type="NCBIfam" id="TIGR04183">
    <property type="entry name" value="Por_Secre_tail"/>
    <property type="match status" value="1"/>
</dbReference>
<reference evidence="3 4" key="1">
    <citation type="submission" date="2019-04" db="EMBL/GenBank/DDBJ databases">
        <title>Flavobacterium sp. strain DS2-A Genome sequencing and assembly.</title>
        <authorList>
            <person name="Kim I."/>
        </authorList>
    </citation>
    <scope>NUCLEOTIDE SEQUENCE [LARGE SCALE GENOMIC DNA]</scope>
    <source>
        <strain evidence="3 4">DS2-A</strain>
    </source>
</reference>
<dbReference type="EMBL" id="SRLH01000003">
    <property type="protein sequence ID" value="TGD58452.1"/>
    <property type="molecule type" value="Genomic_DNA"/>
</dbReference>
<dbReference type="AlphaFoldDB" id="A0A4Z0LA01"/>
<evidence type="ECO:0000313" key="3">
    <source>
        <dbReference type="EMBL" id="TGD58452.1"/>
    </source>
</evidence>
<dbReference type="Gene3D" id="2.60.40.1080">
    <property type="match status" value="1"/>
</dbReference>
<feature type="chain" id="PRO_5021343939" evidence="2">
    <location>
        <begin position="23"/>
        <end position="525"/>
    </location>
</feature>
<proteinExistence type="predicted"/>
<comment type="caution">
    <text evidence="3">The sequence shown here is derived from an EMBL/GenBank/DDBJ whole genome shotgun (WGS) entry which is preliminary data.</text>
</comment>
<protein>
    <submittedName>
        <fullName evidence="3">T9SS type A sorting domain-containing protein</fullName>
    </submittedName>
</protein>
<sequence>MKKTIVAFSILFFALFTITAKGQTPSLQNISVNGAAVSNCGTIAFGSNSSVNLSLTLKITKSSSTNVGAAILKLYIKKTASSTPQFINGIMVDNSAFSQGTSWEGSFSQTLQASDINVSGSTFYGVYEVSTNVHPNTCTYALTKNPSPTFNLVPATQVVYCENLSGYTFTVDNVYATPGTMTYQWNVGNGWKYNNSGIAITGPFTTTTNSIQIRPIDFTVLPSSIQVTPVLNGVSQPTKTCQISRSNFAATQATISGRNSICGASEVYTIENLSTPYYVNTVTWSSSNPAIATVSSATGSSITVTKVSDGACNLIARITNACGQSLNVVKPLRVGGGLPSFDIELTSNSNYAYAEFVTANGVPLNQQGITATTWTNIGSTNGGMGSGSGFEGSGRGPNFNWTVTFLITATNDCGTTSITRTITCAPPPYNPCDRQASLSVSKDEQGHLQSRIILDPPCSNKSSDVPEKEKTAADEIIATEIYDLSGLRIKAFKTGSYDISDLKKGIYIVKVATAKDSYTAKIAVD</sequence>
<dbReference type="RefSeq" id="WP_135525712.1">
    <property type="nucleotide sequence ID" value="NZ_SRLH01000003.1"/>
</dbReference>
<accession>A0A4Z0LA01</accession>
<keyword evidence="1 2" id="KW-0732">Signal</keyword>
<organism evidence="3 4">
    <name type="scientific">Flavobacterium humi</name>
    <dbReference type="NCBI Taxonomy" id="2562683"/>
    <lineage>
        <taxon>Bacteria</taxon>
        <taxon>Pseudomonadati</taxon>
        <taxon>Bacteroidota</taxon>
        <taxon>Flavobacteriia</taxon>
        <taxon>Flavobacteriales</taxon>
        <taxon>Flavobacteriaceae</taxon>
        <taxon>Flavobacterium</taxon>
    </lineage>
</organism>